<accession>A0A431URZ3</accession>
<dbReference type="Proteomes" id="UP000276349">
    <property type="component" value="Unassembled WGS sequence"/>
</dbReference>
<feature type="domain" description="SLH" evidence="3">
    <location>
        <begin position="488"/>
        <end position="556"/>
    </location>
</feature>
<feature type="signal peptide" evidence="2">
    <location>
        <begin position="1"/>
        <end position="28"/>
    </location>
</feature>
<reference evidence="4 5" key="1">
    <citation type="submission" date="2018-12" db="EMBL/GenBank/DDBJ databases">
        <authorList>
            <person name="Yu L."/>
        </authorList>
    </citation>
    <scope>NUCLEOTIDE SEQUENCE [LARGE SCALE GENOMIC DNA]</scope>
    <source>
        <strain evidence="4 5">S5H2222</strain>
    </source>
</reference>
<keyword evidence="1 2" id="KW-0732">Signal</keyword>
<dbReference type="Gene3D" id="2.60.120.380">
    <property type="match status" value="3"/>
</dbReference>
<dbReference type="Pfam" id="PF00395">
    <property type="entry name" value="SLH"/>
    <property type="match status" value="1"/>
</dbReference>
<dbReference type="InterPro" id="IPR007280">
    <property type="entry name" value="Peptidase_C_arc/bac"/>
</dbReference>
<evidence type="ECO:0000256" key="1">
    <source>
        <dbReference type="ARBA" id="ARBA00022729"/>
    </source>
</evidence>
<organism evidence="4 5">
    <name type="scientific">Lysinibacillus telephonicus</name>
    <dbReference type="NCBI Taxonomy" id="1714840"/>
    <lineage>
        <taxon>Bacteria</taxon>
        <taxon>Bacillati</taxon>
        <taxon>Bacillota</taxon>
        <taxon>Bacilli</taxon>
        <taxon>Bacillales</taxon>
        <taxon>Bacillaceae</taxon>
        <taxon>Lysinibacillus</taxon>
    </lineage>
</organism>
<dbReference type="SUPFAM" id="SSF89260">
    <property type="entry name" value="Collagen-binding domain"/>
    <property type="match status" value="3"/>
</dbReference>
<proteinExistence type="predicted"/>
<dbReference type="PROSITE" id="PS51272">
    <property type="entry name" value="SLH"/>
    <property type="match status" value="2"/>
</dbReference>
<evidence type="ECO:0000313" key="4">
    <source>
        <dbReference type="EMBL" id="RTQ93173.1"/>
    </source>
</evidence>
<dbReference type="AlphaFoldDB" id="A0A431URZ3"/>
<feature type="chain" id="PRO_5039034222" description="SLH domain-containing protein" evidence="2">
    <location>
        <begin position="29"/>
        <end position="556"/>
    </location>
</feature>
<evidence type="ECO:0000256" key="2">
    <source>
        <dbReference type="SAM" id="SignalP"/>
    </source>
</evidence>
<dbReference type="OrthoDB" id="9809549at2"/>
<dbReference type="Pfam" id="PF04151">
    <property type="entry name" value="PPC"/>
    <property type="match status" value="2"/>
</dbReference>
<evidence type="ECO:0000259" key="3">
    <source>
        <dbReference type="PROSITE" id="PS51272"/>
    </source>
</evidence>
<feature type="domain" description="SLH" evidence="3">
    <location>
        <begin position="391"/>
        <end position="455"/>
    </location>
</feature>
<comment type="caution">
    <text evidence="4">The sequence shown here is derived from an EMBL/GenBank/DDBJ whole genome shotgun (WGS) entry which is preliminary data.</text>
</comment>
<sequence length="556" mass="62950">MGGWELKKWVFSLLIIVCLSLLSNEYQAKAAANTANDSFSAATSIKFENGTARVNGELTRLSNTDIYKFTLSNAGKVDISINRNVNTQYRVTLYNSAQRELERYESALSNDNEMKLLFSQGLDAGTYYVKVEPYKGVTDQVSYTLGLKYTQSNYYEKELNNDRNTANSISINKKYYGFADTSNDYYAFTIPSNGEVKIDLSQSSTTIFEVSLLSGAGIELETYDSSFSSNTNTIIHTGLPPGNYYLRIKSKEGDLANIPYEFIVNFKANNLFEIENNGSTSFANEISPGQIKQGVISSSADVDYYRLQVEKNTNFDLYITEPKNATFKVEISDKLFNVDEEIYTEYGNGSLSKISNITLPQGIYFIKIQPSQGVSRNVQYNLRIADTFSTDITFYKDFRPGEYWVESFTWGINNNILTGDKQSNRLNPNKNITEAQMLAMVLRYAFPNEAKDSTSGQWYNNYYEMASNKKIEVTNKPNSPLRRGDVAKILAKVYTGKNMTEQESVQWLYTHDITTGINPSKPKNYNNFNPDGKITRAQAITFMYRLSQKGINPQLK</sequence>
<dbReference type="EMBL" id="RXNR01000022">
    <property type="protein sequence ID" value="RTQ93173.1"/>
    <property type="molecule type" value="Genomic_DNA"/>
</dbReference>
<protein>
    <recommendedName>
        <fullName evidence="3">SLH domain-containing protein</fullName>
    </recommendedName>
</protein>
<evidence type="ECO:0000313" key="5">
    <source>
        <dbReference type="Proteomes" id="UP000276349"/>
    </source>
</evidence>
<gene>
    <name evidence="4" type="ORF">EKG35_09585</name>
</gene>
<name>A0A431URZ3_9BACI</name>
<keyword evidence="5" id="KW-1185">Reference proteome</keyword>
<dbReference type="InterPro" id="IPR001119">
    <property type="entry name" value="SLH_dom"/>
</dbReference>